<keyword evidence="1" id="KW-0812">Transmembrane</keyword>
<reference evidence="4" key="1">
    <citation type="submission" date="2009-02" db="EMBL/GenBank/DDBJ databases">
        <title>Annotation of Streptomyces viridochromogenes strain DSM 40736.</title>
        <authorList>
            <consortium name="The Broad Institute Genome Sequencing Platform"/>
            <consortium name="Broad Institute Microbial Sequencing Center"/>
            <person name="Fischbach M."/>
            <person name="Godfrey P."/>
            <person name="Ward D."/>
            <person name="Young S."/>
            <person name="Zeng Q."/>
            <person name="Koehrsen M."/>
            <person name="Alvarado L."/>
            <person name="Berlin A.M."/>
            <person name="Bochicchio J."/>
            <person name="Borenstein D."/>
            <person name="Chapman S.B."/>
            <person name="Chen Z."/>
            <person name="Engels R."/>
            <person name="Freedman E."/>
            <person name="Gellesch M."/>
            <person name="Goldberg J."/>
            <person name="Griggs A."/>
            <person name="Gujja S."/>
            <person name="Heilman E.R."/>
            <person name="Heiman D.I."/>
            <person name="Hepburn T.A."/>
            <person name="Howarth C."/>
            <person name="Jen D."/>
            <person name="Larson L."/>
            <person name="Lewis B."/>
            <person name="Mehta T."/>
            <person name="Park D."/>
            <person name="Pearson M."/>
            <person name="Richards J."/>
            <person name="Roberts A."/>
            <person name="Saif S."/>
            <person name="Shea T.D."/>
            <person name="Shenoy N."/>
            <person name="Sisk P."/>
            <person name="Stolte C."/>
            <person name="Sykes S.N."/>
            <person name="Thomson T."/>
            <person name="Walk T."/>
            <person name="White J."/>
            <person name="Yandava C."/>
            <person name="Straight P."/>
            <person name="Clardy J."/>
            <person name="Hung D."/>
            <person name="Kolter R."/>
            <person name="Mekalanos J."/>
            <person name="Walker S."/>
            <person name="Walsh C.T."/>
            <person name="Wieland-Brown L.C."/>
            <person name="Haas B."/>
            <person name="Nusbaum C."/>
            <person name="Birren B."/>
        </authorList>
    </citation>
    <scope>NUCLEOTIDE SEQUENCE [LARGE SCALE GENOMIC DNA]</scope>
    <source>
        <strain evidence="4">DSM 40736 / JCM 4977 / BCRC 1201 / Tue 494</strain>
    </source>
</reference>
<feature type="domain" description="Thioredoxin" evidence="2">
    <location>
        <begin position="54"/>
        <end position="186"/>
    </location>
</feature>
<dbReference type="SUPFAM" id="SSF52833">
    <property type="entry name" value="Thioredoxin-like"/>
    <property type="match status" value="1"/>
</dbReference>
<dbReference type="STRING" id="591159.SSQG_07557"/>
<organism evidence="3 4">
    <name type="scientific">Streptomyces viridochromogenes (strain DSM 40736 / JCM 4977 / BCRC 1201 / Tue 494)</name>
    <dbReference type="NCBI Taxonomy" id="591159"/>
    <lineage>
        <taxon>Bacteria</taxon>
        <taxon>Bacillati</taxon>
        <taxon>Actinomycetota</taxon>
        <taxon>Actinomycetes</taxon>
        <taxon>Kitasatosporales</taxon>
        <taxon>Streptomycetaceae</taxon>
        <taxon>Streptomyces</taxon>
    </lineage>
</organism>
<dbReference type="Proteomes" id="UP000004184">
    <property type="component" value="Unassembled WGS sequence"/>
</dbReference>
<evidence type="ECO:0000313" key="3">
    <source>
        <dbReference type="EMBL" id="EFL37039.1"/>
    </source>
</evidence>
<dbReference type="eggNOG" id="COG1225">
    <property type="taxonomic scope" value="Bacteria"/>
</dbReference>
<accession>D9XGF0</accession>
<protein>
    <recommendedName>
        <fullName evidence="2">Thioredoxin domain-containing protein</fullName>
    </recommendedName>
</protein>
<feature type="transmembrane region" description="Helical" evidence="1">
    <location>
        <begin position="6"/>
        <end position="27"/>
    </location>
</feature>
<evidence type="ECO:0000313" key="4">
    <source>
        <dbReference type="Proteomes" id="UP000004184"/>
    </source>
</evidence>
<keyword evidence="1" id="KW-1133">Transmembrane helix</keyword>
<dbReference type="HOGENOM" id="CLU_124855_1_0_11"/>
<dbReference type="PROSITE" id="PS51352">
    <property type="entry name" value="THIOREDOXIN_2"/>
    <property type="match status" value="1"/>
</dbReference>
<dbReference type="AlphaFoldDB" id="D9XGF0"/>
<proteinExistence type="predicted"/>
<evidence type="ECO:0000256" key="1">
    <source>
        <dbReference type="SAM" id="Phobius"/>
    </source>
</evidence>
<evidence type="ECO:0000259" key="2">
    <source>
        <dbReference type="PROSITE" id="PS51352"/>
    </source>
</evidence>
<gene>
    <name evidence="3" type="ORF">SSQG_07557</name>
</gene>
<keyword evidence="1" id="KW-0472">Membrane</keyword>
<keyword evidence="4" id="KW-1185">Reference proteome</keyword>
<name>D9XGF0_STRVT</name>
<dbReference type="InterPro" id="IPR013766">
    <property type="entry name" value="Thioredoxin_domain"/>
</dbReference>
<dbReference type="InterPro" id="IPR036249">
    <property type="entry name" value="Thioredoxin-like_sf"/>
</dbReference>
<sequence length="186" mass="19567">MTERCWMAALASAVVLVGTLCAVDLLLTIGVIKKLREYGPAGRAGAPGRGMTPLRPGEELPAFTAVAVDGAPVSRASLPDGALIAFLSPTCEPCRQKLPELVAYAAAEPGGRDRTLAVVVGEPEECERFVQELSPVTRVVVEPRGGPVCAALRVDAFPTTLRVSSDRDRTVVTGFVVDLARETAAR</sequence>
<dbReference type="Gene3D" id="3.40.30.10">
    <property type="entry name" value="Glutaredoxin"/>
    <property type="match status" value="1"/>
</dbReference>
<dbReference type="EMBL" id="GG657757">
    <property type="protein sequence ID" value="EFL37039.1"/>
    <property type="molecule type" value="Genomic_DNA"/>
</dbReference>